<evidence type="ECO:0000313" key="3">
    <source>
        <dbReference type="EMBL" id="GGT90794.1"/>
    </source>
</evidence>
<feature type="transmembrane region" description="Helical" evidence="1">
    <location>
        <begin position="230"/>
        <end position="250"/>
    </location>
</feature>
<evidence type="ECO:0000256" key="1">
    <source>
        <dbReference type="SAM" id="Phobius"/>
    </source>
</evidence>
<keyword evidence="4" id="KW-1185">Reference proteome</keyword>
<dbReference type="RefSeq" id="WP_126449604.1">
    <property type="nucleotide sequence ID" value="NZ_AP018553.1"/>
</dbReference>
<name>A0A348B247_9CREN</name>
<feature type="transmembrane region" description="Helical" evidence="1">
    <location>
        <begin position="7"/>
        <end position="24"/>
    </location>
</feature>
<dbReference type="GeneID" id="38666143"/>
<gene>
    <name evidence="3" type="ORF">GCM10007116_05820</name>
    <name evidence="2" type="ORF">HS1genome_0638</name>
</gene>
<keyword evidence="1" id="KW-0812">Transmembrane</keyword>
<evidence type="ECO:0000313" key="2">
    <source>
        <dbReference type="EMBL" id="BBD72249.1"/>
    </source>
</evidence>
<feature type="transmembrane region" description="Helical" evidence="1">
    <location>
        <begin position="156"/>
        <end position="176"/>
    </location>
</feature>
<dbReference type="AlphaFoldDB" id="A0A348B247"/>
<feature type="transmembrane region" description="Helical" evidence="1">
    <location>
        <begin position="70"/>
        <end position="90"/>
    </location>
</feature>
<dbReference type="KEGG" id="sacd:HS1genome_0638"/>
<dbReference type="Proteomes" id="UP000276741">
    <property type="component" value="Chromosome"/>
</dbReference>
<accession>A0A348B247</accession>
<keyword evidence="1" id="KW-1133">Transmembrane helix</keyword>
<reference evidence="2" key="3">
    <citation type="journal article" date="2019" name="BMC Res. Notes">
        <title>Complete genome sequence of the Sulfodiicoccus acidiphilus strain HS-1T, the first crenarchaeon that lacks polB3, isolated from an acidic hot spring in Ohwaku-dani, Hakone, Japan.</title>
        <authorList>
            <person name="Sakai H.D."/>
            <person name="Kurosawa N."/>
        </authorList>
    </citation>
    <scope>NUCLEOTIDE SEQUENCE</scope>
    <source>
        <strain evidence="2">HS-1</strain>
    </source>
</reference>
<organism evidence="2 4">
    <name type="scientific">Sulfodiicoccus acidiphilus</name>
    <dbReference type="NCBI Taxonomy" id="1670455"/>
    <lineage>
        <taxon>Archaea</taxon>
        <taxon>Thermoproteota</taxon>
        <taxon>Thermoprotei</taxon>
        <taxon>Sulfolobales</taxon>
        <taxon>Sulfolobaceae</taxon>
        <taxon>Sulfodiicoccus</taxon>
    </lineage>
</organism>
<protein>
    <submittedName>
        <fullName evidence="2">Cytochrome b558/566 subunit B</fullName>
    </submittedName>
</protein>
<dbReference type="Proteomes" id="UP000616143">
    <property type="component" value="Unassembled WGS sequence"/>
</dbReference>
<feature type="transmembrane region" description="Helical" evidence="1">
    <location>
        <begin position="96"/>
        <end position="115"/>
    </location>
</feature>
<feature type="transmembrane region" description="Helical" evidence="1">
    <location>
        <begin position="262"/>
        <end position="283"/>
    </location>
</feature>
<reference evidence="3" key="1">
    <citation type="journal article" date="2014" name="Int. J. Syst. Evol. Microbiol.">
        <title>Complete genome sequence of Corynebacterium casei LMG S-19264T (=DSM 44701T), isolated from a smear-ripened cheese.</title>
        <authorList>
            <consortium name="US DOE Joint Genome Institute (JGI-PGF)"/>
            <person name="Walter F."/>
            <person name="Albersmeier A."/>
            <person name="Kalinowski J."/>
            <person name="Ruckert C."/>
        </authorList>
    </citation>
    <scope>NUCLEOTIDE SEQUENCE</scope>
    <source>
        <strain evidence="3">JCM 31740</strain>
    </source>
</reference>
<dbReference type="OrthoDB" id="43785at2157"/>
<evidence type="ECO:0000313" key="4">
    <source>
        <dbReference type="Proteomes" id="UP000276741"/>
    </source>
</evidence>
<proteinExistence type="predicted"/>
<reference evidence="3" key="4">
    <citation type="submission" date="2020-09" db="EMBL/GenBank/DDBJ databases">
        <authorList>
            <person name="Sun Q."/>
            <person name="Ohkuma M."/>
        </authorList>
    </citation>
    <scope>NUCLEOTIDE SEQUENCE</scope>
    <source>
        <strain evidence="3">JCM 31740</strain>
    </source>
</reference>
<sequence>MKGDLDLRTLLAVLYVGAVLQFLFREATFAIMPIPLHIYALSYLGLLGTVGLMLELVGMVALLAALWRKLFLAAPLAALLVVSSVLAFVFPQYYATGLWTWVTLASVTATAILGLEGVAKGNGRRRAVLLLTLPLLIAVDVEAFFLYLHVGLLYSNYPLLFFLAAAGSAAATILFGKPWGRRAALSYGLGIVAASTVMPLYLLVTQNRFMEIIMDMTIPSAVGITLSDPYSLGLVIISFGVVLFSVVGLLVKGRYMASAGFFLFFSTVFMGITGYHLMLYVIAPGLGLAMAGLDSLNLTVKERTQSNAKPSIAVTEKREVGS</sequence>
<dbReference type="EMBL" id="BMQS01000004">
    <property type="protein sequence ID" value="GGT90794.1"/>
    <property type="molecule type" value="Genomic_DNA"/>
</dbReference>
<feature type="transmembrane region" description="Helical" evidence="1">
    <location>
        <begin position="36"/>
        <end position="63"/>
    </location>
</feature>
<keyword evidence="1" id="KW-0472">Membrane</keyword>
<feature type="transmembrane region" description="Helical" evidence="1">
    <location>
        <begin position="127"/>
        <end position="150"/>
    </location>
</feature>
<reference evidence="4" key="2">
    <citation type="submission" date="2018-04" db="EMBL/GenBank/DDBJ databases">
        <title>Complete genome sequence of Sulfodiicoccus acidiphilus strain HS-1.</title>
        <authorList>
            <person name="Sakai H.D."/>
            <person name="Kurosawa N."/>
        </authorList>
    </citation>
    <scope>NUCLEOTIDE SEQUENCE [LARGE SCALE GENOMIC DNA]</scope>
    <source>
        <strain evidence="4">HS-1</strain>
    </source>
</reference>
<feature type="transmembrane region" description="Helical" evidence="1">
    <location>
        <begin position="183"/>
        <end position="204"/>
    </location>
</feature>
<dbReference type="EMBL" id="AP018553">
    <property type="protein sequence ID" value="BBD72249.1"/>
    <property type="molecule type" value="Genomic_DNA"/>
</dbReference>